<feature type="transmembrane region" description="Helical" evidence="7">
    <location>
        <begin position="12"/>
        <end position="32"/>
    </location>
</feature>
<dbReference type="AlphaFoldDB" id="G9FIQ4"/>
<evidence type="ECO:0000256" key="1">
    <source>
        <dbReference type="ARBA" id="ARBA00004325"/>
    </source>
</evidence>
<geneLocation type="mitochondrion" evidence="9"/>
<accession>G9FIQ4</accession>
<keyword evidence="4 9" id="KW-0496">Mitochondrion</keyword>
<dbReference type="GO" id="GO:0031966">
    <property type="term" value="C:mitochondrial membrane"/>
    <property type="evidence" value="ECO:0007669"/>
    <property type="project" value="UniProtKB-SubCell"/>
</dbReference>
<keyword evidence="6" id="KW-0066">ATP synthesis</keyword>
<evidence type="ECO:0000256" key="5">
    <source>
        <dbReference type="ARBA" id="ARBA00023136"/>
    </source>
</evidence>
<feature type="domain" description="ATP synthase YMF19-like N-terminal" evidence="8">
    <location>
        <begin position="2"/>
        <end position="72"/>
    </location>
</feature>
<evidence type="ECO:0000256" key="4">
    <source>
        <dbReference type="ARBA" id="ARBA00023128"/>
    </source>
</evidence>
<evidence type="ECO:0000256" key="6">
    <source>
        <dbReference type="ARBA" id="ARBA00023310"/>
    </source>
</evidence>
<keyword evidence="3 7" id="KW-1133">Transmembrane helix</keyword>
<evidence type="ECO:0000256" key="2">
    <source>
        <dbReference type="ARBA" id="ARBA00022692"/>
    </source>
</evidence>
<dbReference type="Pfam" id="PF02326">
    <property type="entry name" value="YMF19"/>
    <property type="match status" value="1"/>
</dbReference>
<keyword evidence="5 7" id="KW-0472">Membrane</keyword>
<name>G9FIQ4_9EUKA</name>
<dbReference type="InterPro" id="IPR003319">
    <property type="entry name" value="YMF19-like_N"/>
</dbReference>
<comment type="subcellular location">
    <subcellularLocation>
        <location evidence="1">Mitochondrion membrane</location>
    </subcellularLocation>
</comment>
<keyword evidence="2 7" id="KW-0812">Transmembrane</keyword>
<evidence type="ECO:0000313" key="9">
    <source>
        <dbReference type="EMBL" id="AEK80000.1"/>
    </source>
</evidence>
<reference evidence="9" key="1">
    <citation type="journal article" date="2014" name="Mol. Phylogenet. Evol.">
        <title>Massive difference in synonymous substitution rates among mitochondrial, plastid, and nuclear genes of Phaeocystis algae.</title>
        <authorList>
            <person name="Smith D.R."/>
            <person name="Arrigo K.R."/>
            <person name="Alderkamp A.C."/>
            <person name="Allen A.E."/>
        </authorList>
    </citation>
    <scope>NUCLEOTIDE SEQUENCE</scope>
    <source>
        <strain evidence="9">CCMP1374</strain>
    </source>
</reference>
<gene>
    <name evidence="9" type="primary">atp8</name>
</gene>
<evidence type="ECO:0000256" key="7">
    <source>
        <dbReference type="SAM" id="Phobius"/>
    </source>
</evidence>
<proteinExistence type="predicted"/>
<sequence>MPQFDLFTFSSQIFWALFFFTLLYLSFAYYLIPSISATLKVRSRRLKLQDGSSQTSSAISVSEDTSLDSCITAKLDLGAIFYTVDDYKLFISKSINSLSFDNTLKGSLTRFKLSNDLINFKSFIFLEACLFH</sequence>
<dbReference type="GO" id="GO:0006754">
    <property type="term" value="P:ATP biosynthetic process"/>
    <property type="evidence" value="ECO:0007669"/>
    <property type="project" value="UniProtKB-KW"/>
</dbReference>
<evidence type="ECO:0000256" key="3">
    <source>
        <dbReference type="ARBA" id="ARBA00022989"/>
    </source>
</evidence>
<organism evidence="9">
    <name type="scientific">Phaeocystis antarctica</name>
    <dbReference type="NCBI Taxonomy" id="33657"/>
    <lineage>
        <taxon>Eukaryota</taxon>
        <taxon>Haptista</taxon>
        <taxon>Haptophyta</taxon>
        <taxon>Prymnesiophyceae</taxon>
        <taxon>Phaeocystales</taxon>
        <taxon>Phaeocystaceae</taxon>
        <taxon>Phaeocystis</taxon>
    </lineage>
</organism>
<protein>
    <submittedName>
        <fullName evidence="9">ATP synthase F0 subunit 8</fullName>
    </submittedName>
</protein>
<evidence type="ECO:0000259" key="8">
    <source>
        <dbReference type="Pfam" id="PF02326"/>
    </source>
</evidence>
<dbReference type="EMBL" id="JN131834">
    <property type="protein sequence ID" value="AEK80000.1"/>
    <property type="molecule type" value="Genomic_DNA"/>
</dbReference>